<feature type="region of interest" description="Disordered" evidence="1">
    <location>
        <begin position="196"/>
        <end position="224"/>
    </location>
</feature>
<feature type="region of interest" description="Disordered" evidence="1">
    <location>
        <begin position="130"/>
        <end position="151"/>
    </location>
</feature>
<dbReference type="OrthoDB" id="3364141at2759"/>
<proteinExistence type="predicted"/>
<dbReference type="AlphaFoldDB" id="A0A0C2ZJ53"/>
<protein>
    <submittedName>
        <fullName evidence="2">Uncharacterized protein</fullName>
    </submittedName>
</protein>
<dbReference type="Proteomes" id="UP000053989">
    <property type="component" value="Unassembled WGS sequence"/>
</dbReference>
<dbReference type="InParanoid" id="A0A0C2ZJ53"/>
<dbReference type="HOGENOM" id="CLU_1190234_0_0_1"/>
<evidence type="ECO:0000313" key="2">
    <source>
        <dbReference type="EMBL" id="KIM61608.1"/>
    </source>
</evidence>
<reference evidence="3" key="2">
    <citation type="submission" date="2015-01" db="EMBL/GenBank/DDBJ databases">
        <title>Evolutionary Origins and Diversification of the Mycorrhizal Mutualists.</title>
        <authorList>
            <consortium name="DOE Joint Genome Institute"/>
            <consortium name="Mycorrhizal Genomics Consortium"/>
            <person name="Kohler A."/>
            <person name="Kuo A."/>
            <person name="Nagy L.G."/>
            <person name="Floudas D."/>
            <person name="Copeland A."/>
            <person name="Barry K.W."/>
            <person name="Cichocki N."/>
            <person name="Veneault-Fourrey C."/>
            <person name="LaButti K."/>
            <person name="Lindquist E.A."/>
            <person name="Lipzen A."/>
            <person name="Lundell T."/>
            <person name="Morin E."/>
            <person name="Murat C."/>
            <person name="Riley R."/>
            <person name="Ohm R."/>
            <person name="Sun H."/>
            <person name="Tunlid A."/>
            <person name="Henrissat B."/>
            <person name="Grigoriev I.V."/>
            <person name="Hibbett D.S."/>
            <person name="Martin F."/>
        </authorList>
    </citation>
    <scope>NUCLEOTIDE SEQUENCE [LARGE SCALE GENOMIC DNA]</scope>
    <source>
        <strain evidence="3">Foug A</strain>
    </source>
</reference>
<feature type="compositionally biased region" description="Polar residues" evidence="1">
    <location>
        <begin position="130"/>
        <end position="143"/>
    </location>
</feature>
<evidence type="ECO:0000256" key="1">
    <source>
        <dbReference type="SAM" id="MobiDB-lite"/>
    </source>
</evidence>
<reference evidence="2 3" key="1">
    <citation type="submission" date="2014-04" db="EMBL/GenBank/DDBJ databases">
        <authorList>
            <consortium name="DOE Joint Genome Institute"/>
            <person name="Kuo A."/>
            <person name="Kohler A."/>
            <person name="Nagy L.G."/>
            <person name="Floudas D."/>
            <person name="Copeland A."/>
            <person name="Barry K.W."/>
            <person name="Cichocki N."/>
            <person name="Veneault-Fourrey C."/>
            <person name="LaButti K."/>
            <person name="Lindquist E.A."/>
            <person name="Lipzen A."/>
            <person name="Lundell T."/>
            <person name="Morin E."/>
            <person name="Murat C."/>
            <person name="Sun H."/>
            <person name="Tunlid A."/>
            <person name="Henrissat B."/>
            <person name="Grigoriev I.V."/>
            <person name="Hibbett D.S."/>
            <person name="Martin F."/>
            <person name="Nordberg H.P."/>
            <person name="Cantor M.N."/>
            <person name="Hua S.X."/>
        </authorList>
    </citation>
    <scope>NUCLEOTIDE SEQUENCE [LARGE SCALE GENOMIC DNA]</scope>
    <source>
        <strain evidence="2 3">Foug A</strain>
    </source>
</reference>
<dbReference type="EMBL" id="KN822050">
    <property type="protein sequence ID" value="KIM61608.1"/>
    <property type="molecule type" value="Genomic_DNA"/>
</dbReference>
<keyword evidence="3" id="KW-1185">Reference proteome</keyword>
<organism evidence="2 3">
    <name type="scientific">Scleroderma citrinum Foug A</name>
    <dbReference type="NCBI Taxonomy" id="1036808"/>
    <lineage>
        <taxon>Eukaryota</taxon>
        <taxon>Fungi</taxon>
        <taxon>Dikarya</taxon>
        <taxon>Basidiomycota</taxon>
        <taxon>Agaricomycotina</taxon>
        <taxon>Agaricomycetes</taxon>
        <taxon>Agaricomycetidae</taxon>
        <taxon>Boletales</taxon>
        <taxon>Sclerodermatineae</taxon>
        <taxon>Sclerodermataceae</taxon>
        <taxon>Scleroderma</taxon>
    </lineage>
</organism>
<accession>A0A0C2ZJ53</accession>
<evidence type="ECO:0000313" key="3">
    <source>
        <dbReference type="Proteomes" id="UP000053989"/>
    </source>
</evidence>
<gene>
    <name evidence="2" type="ORF">SCLCIDRAFT_1215870</name>
</gene>
<sequence length="240" mass="25479">MAGWTIRHPWLSPAVGKRRPADEEGEGPDTAVSLPFKRRKHNTLEHGFARLTLNHTASPPLPSSSPSLSPSHLISQIGSTNISASRKASATSYSSTFDVPLPTSFAGSTSPESDVEMDVEVDTALHGTPRTWSTVASSPGRQSSKTEEPEHFKRVEISPVLLGHLKHTKCSPIIPITSPNTTASSSQALVLYRPLRPPSPTLSPQCAPEGDNTSSSGDNTVDGPGKVCTVLGENAMDVEL</sequence>
<name>A0A0C2ZJ53_9AGAM</name>
<feature type="region of interest" description="Disordered" evidence="1">
    <location>
        <begin position="1"/>
        <end position="39"/>
    </location>
</feature>
<feature type="region of interest" description="Disordered" evidence="1">
    <location>
        <begin position="52"/>
        <end position="72"/>
    </location>
</feature>
<dbReference type="STRING" id="1036808.A0A0C2ZJ53"/>